<evidence type="ECO:0000256" key="5">
    <source>
        <dbReference type="ARBA" id="ARBA00023125"/>
    </source>
</evidence>
<evidence type="ECO:0000256" key="6">
    <source>
        <dbReference type="ARBA" id="ARBA00023163"/>
    </source>
</evidence>
<dbReference type="PRINTS" id="PR01467">
    <property type="entry name" value="ARGREPRESSOR"/>
</dbReference>
<feature type="domain" description="Arginine repressor DNA-binding" evidence="8">
    <location>
        <begin position="1"/>
        <end position="67"/>
    </location>
</feature>
<evidence type="ECO:0000256" key="7">
    <source>
        <dbReference type="HAMAP-Rule" id="MF_00173"/>
    </source>
</evidence>
<dbReference type="Pfam" id="PF01316">
    <property type="entry name" value="Arg_repressor"/>
    <property type="match status" value="1"/>
</dbReference>
<dbReference type="GO" id="GO:0003677">
    <property type="term" value="F:DNA binding"/>
    <property type="evidence" value="ECO:0007669"/>
    <property type="project" value="UniProtKB-KW"/>
</dbReference>
<feature type="domain" description="Arginine repressor C-terminal" evidence="9">
    <location>
        <begin position="80"/>
        <end position="145"/>
    </location>
</feature>
<evidence type="ECO:0000313" key="10">
    <source>
        <dbReference type="EMBL" id="VDG29695.1"/>
    </source>
</evidence>
<evidence type="ECO:0000256" key="4">
    <source>
        <dbReference type="ARBA" id="ARBA00023015"/>
    </source>
</evidence>
<comment type="subcellular location">
    <subcellularLocation>
        <location evidence="1 7">Cytoplasm</location>
    </subcellularLocation>
</comment>
<dbReference type="HAMAP" id="MF_00173">
    <property type="entry name" value="Arg_repressor"/>
    <property type="match status" value="1"/>
</dbReference>
<dbReference type="OrthoDB" id="9807089at2"/>
<dbReference type="PANTHER" id="PTHR34471:SF1">
    <property type="entry name" value="ARGININE REPRESSOR"/>
    <property type="match status" value="1"/>
</dbReference>
<keyword evidence="7" id="KW-0678">Repressor</keyword>
<sequence>MKKSERQAAIEEIINQSPIATQEELMAQLKAKGITATQATISRDIRDMQIVKSPDETGHARYTIFKANSKNEQDRLFESLHDVVTGVDRVEFMNIIHTLPSNGNLLAAIIDDLNLPAVSGTLAGHDTIFVVSPSVAVATEFHELLLQHIRTEDDL</sequence>
<evidence type="ECO:0000256" key="3">
    <source>
        <dbReference type="ARBA" id="ARBA00022490"/>
    </source>
</evidence>
<evidence type="ECO:0000259" key="8">
    <source>
        <dbReference type="Pfam" id="PF01316"/>
    </source>
</evidence>
<evidence type="ECO:0000259" key="9">
    <source>
        <dbReference type="Pfam" id="PF02863"/>
    </source>
</evidence>
<dbReference type="SUPFAM" id="SSF46785">
    <property type="entry name" value="Winged helix' DNA-binding domain"/>
    <property type="match status" value="1"/>
</dbReference>
<dbReference type="AlphaFoldDB" id="A0A660EAZ6"/>
<dbReference type="RefSeq" id="WP_130846000.1">
    <property type="nucleotide sequence ID" value="NZ_BJDY01000001.1"/>
</dbReference>
<name>A0A660EAZ6_9LACO</name>
<dbReference type="PANTHER" id="PTHR34471">
    <property type="entry name" value="ARGININE REPRESSOR"/>
    <property type="match status" value="1"/>
</dbReference>
<dbReference type="InterPro" id="IPR036390">
    <property type="entry name" value="WH_DNA-bd_sf"/>
</dbReference>
<evidence type="ECO:0000256" key="2">
    <source>
        <dbReference type="ARBA" id="ARBA00008316"/>
    </source>
</evidence>
<dbReference type="InterPro" id="IPR020899">
    <property type="entry name" value="Arg_repress_C"/>
</dbReference>
<organism evidence="10 11">
    <name type="scientific">Lactiplantibacillus mudanjiangensis</name>
    <dbReference type="NCBI Taxonomy" id="1296538"/>
    <lineage>
        <taxon>Bacteria</taxon>
        <taxon>Bacillati</taxon>
        <taxon>Bacillota</taxon>
        <taxon>Bacilli</taxon>
        <taxon>Lactobacillales</taxon>
        <taxon>Lactobacillaceae</taxon>
        <taxon>Lactiplantibacillus</taxon>
    </lineage>
</organism>
<dbReference type="SUPFAM" id="SSF55252">
    <property type="entry name" value="C-terminal domain of arginine repressor"/>
    <property type="match status" value="1"/>
</dbReference>
<reference evidence="10 11" key="1">
    <citation type="submission" date="2018-11" db="EMBL/GenBank/DDBJ databases">
        <authorList>
            <person name="Wuyts S."/>
        </authorList>
    </citation>
    <scope>NUCLEOTIDE SEQUENCE [LARGE SCALE GENOMIC DNA]</scope>
    <source>
        <strain evidence="10">Lactobacillus mudanjiangensis AMBF249</strain>
    </source>
</reference>
<accession>A0A660EAZ6</accession>
<keyword evidence="5 7" id="KW-0238">DNA-binding</keyword>
<comment type="similarity">
    <text evidence="2 7">Belongs to the ArgR family.</text>
</comment>
<dbReference type="GO" id="GO:0003700">
    <property type="term" value="F:DNA-binding transcription factor activity"/>
    <property type="evidence" value="ECO:0007669"/>
    <property type="project" value="UniProtKB-UniRule"/>
</dbReference>
<dbReference type="GO" id="GO:0005737">
    <property type="term" value="C:cytoplasm"/>
    <property type="evidence" value="ECO:0007669"/>
    <property type="project" value="UniProtKB-SubCell"/>
</dbReference>
<dbReference type="GO" id="GO:0051259">
    <property type="term" value="P:protein complex oligomerization"/>
    <property type="evidence" value="ECO:0007669"/>
    <property type="project" value="InterPro"/>
</dbReference>
<keyword evidence="6 7" id="KW-0804">Transcription</keyword>
<comment type="pathway">
    <text evidence="7">Amino-acid biosynthesis; L-arginine biosynthesis [regulation].</text>
</comment>
<dbReference type="InterPro" id="IPR001669">
    <property type="entry name" value="Arg_repress"/>
</dbReference>
<keyword evidence="11" id="KW-1185">Reference proteome</keyword>
<comment type="function">
    <text evidence="7">Regulates arginine biosynthesis genes.</text>
</comment>
<dbReference type="Gene3D" id="1.10.10.10">
    <property type="entry name" value="Winged helix-like DNA-binding domain superfamily/Winged helix DNA-binding domain"/>
    <property type="match status" value="1"/>
</dbReference>
<protein>
    <recommendedName>
        <fullName evidence="7">Arginine repressor</fullName>
    </recommendedName>
</protein>
<keyword evidence="7" id="KW-0055">Arginine biosynthesis</keyword>
<dbReference type="InterPro" id="IPR036388">
    <property type="entry name" value="WH-like_DNA-bd_sf"/>
</dbReference>
<proteinExistence type="inferred from homology"/>
<keyword evidence="4 7" id="KW-0805">Transcription regulation</keyword>
<dbReference type="Pfam" id="PF02863">
    <property type="entry name" value="Arg_repressor_C"/>
    <property type="match status" value="1"/>
</dbReference>
<dbReference type="GO" id="GO:1900079">
    <property type="term" value="P:regulation of arginine biosynthetic process"/>
    <property type="evidence" value="ECO:0007669"/>
    <property type="project" value="UniProtKB-UniRule"/>
</dbReference>
<dbReference type="Proteomes" id="UP000289996">
    <property type="component" value="Unassembled WGS sequence"/>
</dbReference>
<dbReference type="InterPro" id="IPR036251">
    <property type="entry name" value="Arg_repress_C_sf"/>
</dbReference>
<gene>
    <name evidence="7" type="primary">argR</name>
    <name evidence="10" type="ORF">MUDAN_MDHGFNIF_01232</name>
</gene>
<dbReference type="Gene3D" id="3.30.1360.40">
    <property type="match status" value="1"/>
</dbReference>
<dbReference type="UniPathway" id="UPA00068"/>
<dbReference type="InterPro" id="IPR020900">
    <property type="entry name" value="Arg_repress_DNA-bd"/>
</dbReference>
<dbReference type="GO" id="GO:0006526">
    <property type="term" value="P:L-arginine biosynthetic process"/>
    <property type="evidence" value="ECO:0007669"/>
    <property type="project" value="UniProtKB-UniPathway"/>
</dbReference>
<evidence type="ECO:0000313" key="11">
    <source>
        <dbReference type="Proteomes" id="UP000289996"/>
    </source>
</evidence>
<keyword evidence="3 7" id="KW-0963">Cytoplasm</keyword>
<dbReference type="EMBL" id="UYIG01000152">
    <property type="protein sequence ID" value="VDG29695.1"/>
    <property type="molecule type" value="Genomic_DNA"/>
</dbReference>
<keyword evidence="7" id="KW-0028">Amino-acid biosynthesis</keyword>
<evidence type="ECO:0000256" key="1">
    <source>
        <dbReference type="ARBA" id="ARBA00004496"/>
    </source>
</evidence>
<dbReference type="GO" id="GO:0034618">
    <property type="term" value="F:arginine binding"/>
    <property type="evidence" value="ECO:0007669"/>
    <property type="project" value="InterPro"/>
</dbReference>